<gene>
    <name evidence="7" type="ORF">HUK84_11235</name>
</gene>
<dbReference type="GO" id="GO:0016774">
    <property type="term" value="F:phosphotransferase activity, carboxyl group as acceptor"/>
    <property type="evidence" value="ECO:0007669"/>
    <property type="project" value="InterPro"/>
</dbReference>
<proteinExistence type="predicted"/>
<dbReference type="GO" id="GO:0016301">
    <property type="term" value="F:kinase activity"/>
    <property type="evidence" value="ECO:0007669"/>
    <property type="project" value="UniProtKB-KW"/>
</dbReference>
<dbReference type="PIRSF" id="PIRSF007531">
    <property type="entry name" value="CPT"/>
    <property type="match status" value="1"/>
</dbReference>
<protein>
    <submittedName>
        <fullName evidence="7">Zeta toxin family protein</fullName>
    </submittedName>
</protein>
<name>A0A7Y7IXJ1_9PROT</name>
<comment type="caution">
    <text evidence="7">The sequence shown here is derived from an EMBL/GenBank/DDBJ whole genome shotgun (WGS) entry which is preliminary data.</text>
</comment>
<dbReference type="AlphaFoldDB" id="A0A7Y7IXJ1"/>
<dbReference type="SUPFAM" id="SSF52540">
    <property type="entry name" value="P-loop containing nucleoside triphosphate hydrolases"/>
    <property type="match status" value="1"/>
</dbReference>
<dbReference type="InterPro" id="IPR027417">
    <property type="entry name" value="P-loop_NTPase"/>
</dbReference>
<evidence type="ECO:0000256" key="1">
    <source>
        <dbReference type="ARBA" id="ARBA00022679"/>
    </source>
</evidence>
<reference evidence="7 8" key="1">
    <citation type="submission" date="2020-06" db="EMBL/GenBank/DDBJ databases">
        <title>Description of novel acetic acid bacteria.</title>
        <authorList>
            <person name="Sombolestani A."/>
        </authorList>
    </citation>
    <scope>NUCLEOTIDE SEQUENCE [LARGE SCALE GENOMIC DNA]</scope>
    <source>
        <strain evidence="7 8">LMG 31431</strain>
    </source>
</reference>
<keyword evidence="3" id="KW-0418">Kinase</keyword>
<dbReference type="PROSITE" id="PS01075">
    <property type="entry name" value="ACETATE_KINASE_1"/>
    <property type="match status" value="1"/>
</dbReference>
<evidence type="ECO:0000256" key="6">
    <source>
        <dbReference type="PIRSR" id="PIRSR007531-2"/>
    </source>
</evidence>
<evidence type="ECO:0000256" key="2">
    <source>
        <dbReference type="ARBA" id="ARBA00022741"/>
    </source>
</evidence>
<evidence type="ECO:0000256" key="4">
    <source>
        <dbReference type="ARBA" id="ARBA00022840"/>
    </source>
</evidence>
<dbReference type="Pfam" id="PF07931">
    <property type="entry name" value="CPT"/>
    <property type="match status" value="1"/>
</dbReference>
<accession>A0A7Y7IXJ1</accession>
<dbReference type="InterPro" id="IPR023865">
    <property type="entry name" value="Aliphatic_acid_kinase_CS"/>
</dbReference>
<dbReference type="Proteomes" id="UP000534870">
    <property type="component" value="Unassembled WGS sequence"/>
</dbReference>
<evidence type="ECO:0000256" key="3">
    <source>
        <dbReference type="ARBA" id="ARBA00022777"/>
    </source>
</evidence>
<dbReference type="InterPro" id="IPR012853">
    <property type="entry name" value="CPT"/>
</dbReference>
<evidence type="ECO:0000313" key="7">
    <source>
        <dbReference type="EMBL" id="NVN11686.1"/>
    </source>
</evidence>
<dbReference type="GO" id="GO:0005524">
    <property type="term" value="F:ATP binding"/>
    <property type="evidence" value="ECO:0007669"/>
    <property type="project" value="UniProtKB-KW"/>
</dbReference>
<keyword evidence="4" id="KW-0067">ATP-binding</keyword>
<organism evidence="7 8">
    <name type="scientific">Nguyenibacter vanlangensis</name>
    <dbReference type="NCBI Taxonomy" id="1216886"/>
    <lineage>
        <taxon>Bacteria</taxon>
        <taxon>Pseudomonadati</taxon>
        <taxon>Pseudomonadota</taxon>
        <taxon>Alphaproteobacteria</taxon>
        <taxon>Acetobacterales</taxon>
        <taxon>Acetobacteraceae</taxon>
        <taxon>Nguyenibacter</taxon>
    </lineage>
</organism>
<feature type="active site" evidence="5">
    <location>
        <position position="39"/>
    </location>
</feature>
<evidence type="ECO:0000256" key="5">
    <source>
        <dbReference type="PIRSR" id="PIRSR007531-1"/>
    </source>
</evidence>
<dbReference type="RefSeq" id="WP_176640375.1">
    <property type="nucleotide sequence ID" value="NZ_JABXXP010000226.1"/>
</dbReference>
<dbReference type="EMBL" id="JABXXP010000226">
    <property type="protein sequence ID" value="NVN11686.1"/>
    <property type="molecule type" value="Genomic_DNA"/>
</dbReference>
<dbReference type="Gene3D" id="3.40.50.300">
    <property type="entry name" value="P-loop containing nucleotide triphosphate hydrolases"/>
    <property type="match status" value="1"/>
</dbReference>
<sequence length="186" mass="20413">MSAQSRAIVLNGGSSSGKSSIARLLKERLKGRWLSFGIDDLIQAMPYRDLNDGDGLAISPSGKVDVGGAFRAYEQAWMCGLQAVAQRQVGLILEDVFISGPTAQQRWKENLRGLDILWVGVMCLPNVAEQRELARGDRQKGMARLQAESVHAGIEYDMVVDTTSASTGNCVDLIVMESERRWRSGR</sequence>
<evidence type="ECO:0000313" key="8">
    <source>
        <dbReference type="Proteomes" id="UP000534870"/>
    </source>
</evidence>
<keyword evidence="2" id="KW-0547">Nucleotide-binding</keyword>
<keyword evidence="1" id="KW-0808">Transferase</keyword>
<feature type="binding site" evidence="6">
    <location>
        <begin position="12"/>
        <end position="19"/>
    </location>
    <ligand>
        <name>ATP</name>
        <dbReference type="ChEBI" id="CHEBI:30616"/>
    </ligand>
</feature>